<reference evidence="7 8" key="1">
    <citation type="submission" date="2019-12" db="EMBL/GenBank/DDBJ databases">
        <authorList>
            <person name="Alioto T."/>
            <person name="Alioto T."/>
            <person name="Gomez Garrido J."/>
        </authorList>
    </citation>
    <scope>NUCLEOTIDE SEQUENCE [LARGE SCALE GENOMIC DNA]</scope>
</reference>
<dbReference type="GO" id="GO:0016020">
    <property type="term" value="C:membrane"/>
    <property type="evidence" value="ECO:0007669"/>
    <property type="project" value="UniProtKB-SubCell"/>
</dbReference>
<comment type="similarity">
    <text evidence="2 6">Belongs to the multi antimicrobial extrusion (MATE) (TC 2.A.66.1) family.</text>
</comment>
<dbReference type="NCBIfam" id="TIGR00797">
    <property type="entry name" value="matE"/>
    <property type="match status" value="1"/>
</dbReference>
<feature type="transmembrane region" description="Helical" evidence="6">
    <location>
        <begin position="308"/>
        <end position="327"/>
    </location>
</feature>
<evidence type="ECO:0000313" key="8">
    <source>
        <dbReference type="Proteomes" id="UP000594638"/>
    </source>
</evidence>
<dbReference type="GO" id="GO:1990961">
    <property type="term" value="P:xenobiotic detoxification by transmembrane export across the plasma membrane"/>
    <property type="evidence" value="ECO:0007669"/>
    <property type="project" value="InterPro"/>
</dbReference>
<dbReference type="InterPro" id="IPR002528">
    <property type="entry name" value="MATE_fam"/>
</dbReference>
<keyword evidence="3 6" id="KW-0812">Transmembrane</keyword>
<evidence type="ECO:0000256" key="6">
    <source>
        <dbReference type="RuleBase" id="RU004914"/>
    </source>
</evidence>
<feature type="transmembrane region" description="Helical" evidence="6">
    <location>
        <begin position="78"/>
        <end position="104"/>
    </location>
</feature>
<dbReference type="CDD" id="cd13132">
    <property type="entry name" value="MATE_eukaryotic"/>
    <property type="match status" value="1"/>
</dbReference>
<dbReference type="AlphaFoldDB" id="A0A8S0TWS3"/>
<organism evidence="7 8">
    <name type="scientific">Olea europaea subsp. europaea</name>
    <dbReference type="NCBI Taxonomy" id="158383"/>
    <lineage>
        <taxon>Eukaryota</taxon>
        <taxon>Viridiplantae</taxon>
        <taxon>Streptophyta</taxon>
        <taxon>Embryophyta</taxon>
        <taxon>Tracheophyta</taxon>
        <taxon>Spermatophyta</taxon>
        <taxon>Magnoliopsida</taxon>
        <taxon>eudicotyledons</taxon>
        <taxon>Gunneridae</taxon>
        <taxon>Pentapetalae</taxon>
        <taxon>asterids</taxon>
        <taxon>lamiids</taxon>
        <taxon>Lamiales</taxon>
        <taxon>Oleaceae</taxon>
        <taxon>Oleeae</taxon>
        <taxon>Olea</taxon>
    </lineage>
</organism>
<evidence type="ECO:0000256" key="3">
    <source>
        <dbReference type="ARBA" id="ARBA00022692"/>
    </source>
</evidence>
<accession>A0A8S0TWS3</accession>
<dbReference type="Pfam" id="PF01554">
    <property type="entry name" value="MatE"/>
    <property type="match status" value="2"/>
</dbReference>
<sequence length="501" mass="55127">MEAAPLLDRKPDELQLIGDDGDYLPVRGFKQWWKVFCVESAKLWRIGGPIAFQILCQYGTSSVATMFVGHLGDIELSAFSIALSVVCTFSFGLLLGMGSALETLAGQAFGAGQVHMLGIYMQRSIIILFATCVVQVPLYVFATPILKLLGQKDEIANQAGVFTLLVLPQLFSLAVIFPTQKFLQAQSKVSVLAWIAVLALVSQVFLCWLFIYVFGWGTYGAAIAFDLTGWITAFAQFGYVVGWCKDGWKGFSWSAFNDIWAFVRLSLASAVMLCLEIWYMMSIIVLAGNLDNAVTAVGALSICMNIDGWQAMLFIGVNAAISVRVSNELGFGRPRATKYSVYVTVFQSLLIGILCMMVVLATRNYLGIIFTHSETMLRAVSRLSILLGITMLLNSVQPVISGVAIGGGWQSIVAYINLGCYYIFGLPLGYVLGYVANFGVMGLWGGMIAGVALQTLLLLLVLYKTNWNMEVDRITERMRKWGRQDIIERSHIDKLPLNNGR</sequence>
<keyword evidence="8" id="KW-1185">Reference proteome</keyword>
<name>A0A8S0TWS3_OLEEU</name>
<evidence type="ECO:0000256" key="2">
    <source>
        <dbReference type="ARBA" id="ARBA00010199"/>
    </source>
</evidence>
<keyword evidence="5 6" id="KW-0472">Membrane</keyword>
<evidence type="ECO:0000256" key="5">
    <source>
        <dbReference type="ARBA" id="ARBA00023136"/>
    </source>
</evidence>
<evidence type="ECO:0000256" key="1">
    <source>
        <dbReference type="ARBA" id="ARBA00004141"/>
    </source>
</evidence>
<feature type="transmembrane region" description="Helical" evidence="6">
    <location>
        <begin position="262"/>
        <end position="288"/>
    </location>
</feature>
<feature type="transmembrane region" description="Helical" evidence="6">
    <location>
        <begin position="189"/>
        <end position="213"/>
    </location>
</feature>
<comment type="subcellular location">
    <subcellularLocation>
        <location evidence="1">Membrane</location>
        <topology evidence="1">Multi-pass membrane protein</topology>
    </subcellularLocation>
</comment>
<dbReference type="Gramene" id="OE9A043911T1">
    <property type="protein sequence ID" value="OE9A043911C1"/>
    <property type="gene ID" value="OE9A043911"/>
</dbReference>
<feature type="transmembrane region" description="Helical" evidence="6">
    <location>
        <begin position="442"/>
        <end position="463"/>
    </location>
</feature>
<feature type="transmembrane region" description="Helical" evidence="6">
    <location>
        <begin position="412"/>
        <end position="436"/>
    </location>
</feature>
<evidence type="ECO:0000256" key="4">
    <source>
        <dbReference type="ARBA" id="ARBA00022989"/>
    </source>
</evidence>
<protein>
    <recommendedName>
        <fullName evidence="6">Protein DETOXIFICATION</fullName>
    </recommendedName>
    <alternativeName>
        <fullName evidence="6">Multidrug and toxic compound extrusion protein</fullName>
    </alternativeName>
</protein>
<dbReference type="Proteomes" id="UP000594638">
    <property type="component" value="Unassembled WGS sequence"/>
</dbReference>
<dbReference type="GO" id="GO:0042910">
    <property type="term" value="F:xenobiotic transmembrane transporter activity"/>
    <property type="evidence" value="ECO:0007669"/>
    <property type="project" value="InterPro"/>
</dbReference>
<dbReference type="PANTHER" id="PTHR11206">
    <property type="entry name" value="MULTIDRUG RESISTANCE PROTEIN"/>
    <property type="match status" value="1"/>
</dbReference>
<dbReference type="EMBL" id="CACTIH010007349">
    <property type="protein sequence ID" value="CAA3010713.1"/>
    <property type="molecule type" value="Genomic_DNA"/>
</dbReference>
<keyword evidence="4 6" id="KW-1133">Transmembrane helix</keyword>
<feature type="transmembrane region" description="Helical" evidence="6">
    <location>
        <begin position="219"/>
        <end position="241"/>
    </location>
</feature>
<evidence type="ECO:0000313" key="7">
    <source>
        <dbReference type="EMBL" id="CAA3010713.1"/>
    </source>
</evidence>
<dbReference type="GO" id="GO:0015297">
    <property type="term" value="F:antiporter activity"/>
    <property type="evidence" value="ECO:0007669"/>
    <property type="project" value="InterPro"/>
</dbReference>
<comment type="caution">
    <text evidence="7">The sequence shown here is derived from an EMBL/GenBank/DDBJ whole genome shotgun (WGS) entry which is preliminary data.</text>
</comment>
<feature type="transmembrane region" description="Helical" evidence="6">
    <location>
        <begin position="380"/>
        <end position="400"/>
    </location>
</feature>
<feature type="transmembrane region" description="Helical" evidence="6">
    <location>
        <begin position="158"/>
        <end position="177"/>
    </location>
</feature>
<dbReference type="InterPro" id="IPR045069">
    <property type="entry name" value="MATE_euk"/>
</dbReference>
<feature type="transmembrane region" description="Helical" evidence="6">
    <location>
        <begin position="125"/>
        <end position="146"/>
    </location>
</feature>
<feature type="transmembrane region" description="Helical" evidence="6">
    <location>
        <begin position="339"/>
        <end position="360"/>
    </location>
</feature>
<gene>
    <name evidence="7" type="ORF">OLEA9_A043911</name>
</gene>
<proteinExistence type="inferred from homology"/>
<dbReference type="OrthoDB" id="2126698at2759"/>